<reference evidence="1 2" key="1">
    <citation type="submission" date="2014-02" db="EMBL/GenBank/DDBJ databases">
        <title>Single nucleus genome sequencing reveals high similarity among nuclei of an endomycorrhizal fungus.</title>
        <authorList>
            <person name="Lin K."/>
            <person name="Geurts R."/>
            <person name="Zhang Z."/>
            <person name="Limpens E."/>
            <person name="Saunders D.G."/>
            <person name="Mu D."/>
            <person name="Pang E."/>
            <person name="Cao H."/>
            <person name="Cha H."/>
            <person name="Lin T."/>
            <person name="Zhou Q."/>
            <person name="Shang Y."/>
            <person name="Li Y."/>
            <person name="Ivanov S."/>
            <person name="Sharma T."/>
            <person name="Velzen R.V."/>
            <person name="Ruijter N.D."/>
            <person name="Aanen D.K."/>
            <person name="Win J."/>
            <person name="Kamoun S."/>
            <person name="Bisseling T."/>
            <person name="Huang S."/>
        </authorList>
    </citation>
    <scope>NUCLEOTIDE SEQUENCE [LARGE SCALE GENOMIC DNA]</scope>
    <source>
        <strain evidence="2">DAOM197198w</strain>
    </source>
</reference>
<sequence>MSQDINSYSNYHKIQPQLNNATTTIPSDNILSNEFSSKLTLNNGFTPIGGDNDVNLMNNTSNEEVNSESDEENFVPFGYEALPQDDEEEDVQENNDFAFQQEERPKVLQIHTNDQDKIPDDDLAVINSIMKNIKLPDTSIPEWAKSIPEEAWLPIVINDVKSNNNT</sequence>
<dbReference type="AlphaFoldDB" id="A0A015LDG6"/>
<name>A0A015LDG6_RHIIW</name>
<accession>A0A015LDG6</accession>
<dbReference type="Pfam" id="PF06910">
    <property type="entry name" value="MEA1"/>
    <property type="match status" value="1"/>
</dbReference>
<keyword evidence="2" id="KW-1185">Reference proteome</keyword>
<dbReference type="HOGENOM" id="CLU_1603648_0_0_1"/>
<proteinExistence type="predicted"/>
<dbReference type="OrthoDB" id="5593200at2759"/>
<evidence type="ECO:0000313" key="2">
    <source>
        <dbReference type="Proteomes" id="UP000022910"/>
    </source>
</evidence>
<evidence type="ECO:0008006" key="3">
    <source>
        <dbReference type="Google" id="ProtNLM"/>
    </source>
</evidence>
<organism evidence="1 2">
    <name type="scientific">Rhizophagus irregularis (strain DAOM 197198w)</name>
    <name type="common">Glomus intraradices</name>
    <dbReference type="NCBI Taxonomy" id="1432141"/>
    <lineage>
        <taxon>Eukaryota</taxon>
        <taxon>Fungi</taxon>
        <taxon>Fungi incertae sedis</taxon>
        <taxon>Mucoromycota</taxon>
        <taxon>Glomeromycotina</taxon>
        <taxon>Glomeromycetes</taxon>
        <taxon>Glomerales</taxon>
        <taxon>Glomeraceae</taxon>
        <taxon>Rhizophagus</taxon>
    </lineage>
</organism>
<protein>
    <recommendedName>
        <fullName evidence="3">Male-enhanced antigen 1</fullName>
    </recommendedName>
</protein>
<gene>
    <name evidence="1" type="ORF">RirG_248850</name>
</gene>
<dbReference type="Proteomes" id="UP000022910">
    <property type="component" value="Unassembled WGS sequence"/>
</dbReference>
<dbReference type="EMBL" id="JEMT01029168">
    <property type="protein sequence ID" value="EXX52903.1"/>
    <property type="molecule type" value="Genomic_DNA"/>
</dbReference>
<comment type="caution">
    <text evidence="1">The sequence shown here is derived from an EMBL/GenBank/DDBJ whole genome shotgun (WGS) entry which is preliminary data.</text>
</comment>
<evidence type="ECO:0000313" key="1">
    <source>
        <dbReference type="EMBL" id="EXX52903.1"/>
    </source>
</evidence>